<dbReference type="InParanoid" id="G3J323"/>
<dbReference type="GeneID" id="18162295"/>
<dbReference type="RefSeq" id="XP_006665483.1">
    <property type="nucleotide sequence ID" value="XM_006665420.1"/>
</dbReference>
<dbReference type="VEuPathDB" id="FungiDB:CCM_00260"/>
<dbReference type="eggNOG" id="ENOG502SVII">
    <property type="taxonomic scope" value="Eukaryota"/>
</dbReference>
<sequence>MYSQDTSQPPSYESCVAALQEPVLLVLAGQSIRAGSATGPVLYETNRGVANLGPATTCVELTRVERSVRGGAEEASLTTDEDAKEFGEVEAEDGDVLVTPRVRVRRRHIMDLVHPTSSGTPPYYVKPWTKQTQQGTWGLKKAYGLRRWRVLRVLEKGRYGEPAFVDDEEEERKRPLFCVGKAHGGAYEWTDAQGERLAREEQDRGKKEYSLTTVRAMGRDEMDALVAMWCCRIWEAAAAAQPPIHEGMEKGKRNKT</sequence>
<dbReference type="HOGENOM" id="CLU_069188_1_0_1"/>
<dbReference type="Proteomes" id="UP000001610">
    <property type="component" value="Unassembled WGS sequence"/>
</dbReference>
<reference evidence="1 2" key="1">
    <citation type="journal article" date="2011" name="Genome Biol.">
        <title>Genome sequence of the insect pathogenic fungus Cordyceps militaris, a valued traditional Chinese medicine.</title>
        <authorList>
            <person name="Zheng P."/>
            <person name="Xia Y."/>
            <person name="Xiao G."/>
            <person name="Xiong C."/>
            <person name="Hu X."/>
            <person name="Zhang S."/>
            <person name="Zheng H."/>
            <person name="Huang Y."/>
            <person name="Zhou Y."/>
            <person name="Wang S."/>
            <person name="Zhao G.P."/>
            <person name="Liu X."/>
            <person name="St Leger R.J."/>
            <person name="Wang C."/>
        </authorList>
    </citation>
    <scope>NUCLEOTIDE SEQUENCE [LARGE SCALE GENOMIC DNA]</scope>
    <source>
        <strain evidence="1 2">CM01</strain>
    </source>
</reference>
<organism evidence="1 2">
    <name type="scientific">Cordyceps militaris (strain CM01)</name>
    <name type="common">Caterpillar fungus</name>
    <dbReference type="NCBI Taxonomy" id="983644"/>
    <lineage>
        <taxon>Eukaryota</taxon>
        <taxon>Fungi</taxon>
        <taxon>Dikarya</taxon>
        <taxon>Ascomycota</taxon>
        <taxon>Pezizomycotina</taxon>
        <taxon>Sordariomycetes</taxon>
        <taxon>Hypocreomycetidae</taxon>
        <taxon>Hypocreales</taxon>
        <taxon>Cordycipitaceae</taxon>
        <taxon>Cordyceps</taxon>
    </lineage>
</organism>
<dbReference type="KEGG" id="cmt:CCM_00260"/>
<dbReference type="OrthoDB" id="5207784at2759"/>
<dbReference type="AlphaFoldDB" id="G3J323"/>
<keyword evidence="2" id="KW-1185">Reference proteome</keyword>
<gene>
    <name evidence="1" type="ORF">CCM_00260</name>
</gene>
<protein>
    <submittedName>
        <fullName evidence="1">Uncharacterized protein</fullName>
    </submittedName>
</protein>
<accession>G3J323</accession>
<proteinExistence type="predicted"/>
<name>G3J323_CORMM</name>
<evidence type="ECO:0000313" key="1">
    <source>
        <dbReference type="EMBL" id="EGX95606.1"/>
    </source>
</evidence>
<dbReference type="EMBL" id="JH126399">
    <property type="protein sequence ID" value="EGX95606.1"/>
    <property type="molecule type" value="Genomic_DNA"/>
</dbReference>
<evidence type="ECO:0000313" key="2">
    <source>
        <dbReference type="Proteomes" id="UP000001610"/>
    </source>
</evidence>